<accession>A0A2H3L4G9</accession>
<keyword evidence="6" id="KW-1185">Reference proteome</keyword>
<evidence type="ECO:0000256" key="3">
    <source>
        <dbReference type="ARBA" id="ARBA00038502"/>
    </source>
</evidence>
<dbReference type="PANTHER" id="PTHR43792">
    <property type="entry name" value="GNAT FAMILY, PUTATIVE (AFU_ORTHOLOGUE AFUA_3G00765)-RELATED-RELATED"/>
    <property type="match status" value="1"/>
</dbReference>
<dbReference type="InterPro" id="IPR051531">
    <property type="entry name" value="N-acetyltransferase"/>
</dbReference>
<dbReference type="Pfam" id="PF13302">
    <property type="entry name" value="Acetyltransf_3"/>
    <property type="match status" value="1"/>
</dbReference>
<dbReference type="GO" id="GO:0008999">
    <property type="term" value="F:protein-N-terminal-alanine acetyltransferase activity"/>
    <property type="evidence" value="ECO:0007669"/>
    <property type="project" value="TreeGrafter"/>
</dbReference>
<dbReference type="GO" id="GO:0005737">
    <property type="term" value="C:cytoplasm"/>
    <property type="evidence" value="ECO:0007669"/>
    <property type="project" value="TreeGrafter"/>
</dbReference>
<dbReference type="InterPro" id="IPR016181">
    <property type="entry name" value="Acyl_CoA_acyltransferase"/>
</dbReference>
<dbReference type="AlphaFoldDB" id="A0A2H3L4G9"/>
<feature type="domain" description="N-acetyltransferase" evidence="4">
    <location>
        <begin position="4"/>
        <end position="166"/>
    </location>
</feature>
<dbReference type="Proteomes" id="UP000220922">
    <property type="component" value="Unassembled WGS sequence"/>
</dbReference>
<proteinExistence type="inferred from homology"/>
<name>A0A2H3L4G9_9CHLR</name>
<dbReference type="PROSITE" id="PS51186">
    <property type="entry name" value="GNAT"/>
    <property type="match status" value="1"/>
</dbReference>
<evidence type="ECO:0000259" key="4">
    <source>
        <dbReference type="PROSITE" id="PS51186"/>
    </source>
</evidence>
<comment type="caution">
    <text evidence="5">The sequence shown here is derived from an EMBL/GenBank/DDBJ whole genome shotgun (WGS) entry which is preliminary data.</text>
</comment>
<dbReference type="Gene3D" id="3.40.630.30">
    <property type="match status" value="1"/>
</dbReference>
<evidence type="ECO:0000313" key="5">
    <source>
        <dbReference type="EMBL" id="PDV97140.1"/>
    </source>
</evidence>
<evidence type="ECO:0000256" key="1">
    <source>
        <dbReference type="ARBA" id="ARBA00022679"/>
    </source>
</evidence>
<evidence type="ECO:0000256" key="2">
    <source>
        <dbReference type="ARBA" id="ARBA00023315"/>
    </source>
</evidence>
<gene>
    <name evidence="5" type="ORF">A9Q02_19195</name>
</gene>
<dbReference type="InterPro" id="IPR000182">
    <property type="entry name" value="GNAT_dom"/>
</dbReference>
<reference evidence="5 6" key="1">
    <citation type="submission" date="2016-05" db="EMBL/GenBank/DDBJ databases">
        <authorList>
            <person name="Lavstsen T."/>
            <person name="Jespersen J.S."/>
        </authorList>
    </citation>
    <scope>NUCLEOTIDE SEQUENCE [LARGE SCALE GENOMIC DNA]</scope>
    <source>
        <strain evidence="5 6">B7-9</strain>
    </source>
</reference>
<evidence type="ECO:0000313" key="6">
    <source>
        <dbReference type="Proteomes" id="UP000220922"/>
    </source>
</evidence>
<keyword evidence="1" id="KW-0808">Transferase</keyword>
<protein>
    <recommendedName>
        <fullName evidence="4">N-acetyltransferase domain-containing protein</fullName>
    </recommendedName>
</protein>
<sequence length="174" mass="19606">MPRVFLRPPTPTDKAALLHVNQASIAHHTPWIFPPITAEQFSAYLDRCAQADTWSRLVCQREDGAVMGAITLSQIFYGPLQSAYVGYYIGAAYARQGFMREAIALALDAAFGPLTLHRIEANIQPGNHASRALVQRLGFTREGYSRRYLFIAGEWRDHERYAMLAEDWTDYALG</sequence>
<comment type="similarity">
    <text evidence="3">Belongs to the acetyltransferase family. RimJ subfamily.</text>
</comment>
<keyword evidence="2" id="KW-0012">Acyltransferase</keyword>
<organism evidence="5 6">
    <name type="scientific">Candidatus Chloroploca asiatica</name>
    <dbReference type="NCBI Taxonomy" id="1506545"/>
    <lineage>
        <taxon>Bacteria</taxon>
        <taxon>Bacillati</taxon>
        <taxon>Chloroflexota</taxon>
        <taxon>Chloroflexia</taxon>
        <taxon>Chloroflexales</taxon>
        <taxon>Chloroflexineae</taxon>
        <taxon>Oscillochloridaceae</taxon>
        <taxon>Candidatus Chloroploca</taxon>
    </lineage>
</organism>
<dbReference type="PANTHER" id="PTHR43792:SF8">
    <property type="entry name" value="[RIBOSOMAL PROTEIN US5]-ALANINE N-ACETYLTRANSFERASE"/>
    <property type="match status" value="1"/>
</dbReference>
<dbReference type="SUPFAM" id="SSF55729">
    <property type="entry name" value="Acyl-CoA N-acyltransferases (Nat)"/>
    <property type="match status" value="1"/>
</dbReference>
<dbReference type="EMBL" id="LYXE01000162">
    <property type="protein sequence ID" value="PDV97140.1"/>
    <property type="molecule type" value="Genomic_DNA"/>
</dbReference>